<evidence type="ECO:0000256" key="11">
    <source>
        <dbReference type="ARBA" id="ARBA00041517"/>
    </source>
</evidence>
<evidence type="ECO:0000256" key="8">
    <source>
        <dbReference type="ARBA" id="ARBA00037841"/>
    </source>
</evidence>
<dbReference type="AlphaFoldDB" id="A0AAW1KIV0"/>
<evidence type="ECO:0000256" key="12">
    <source>
        <dbReference type="ARBA" id="ARBA00045865"/>
    </source>
</evidence>
<evidence type="ECO:0000256" key="14">
    <source>
        <dbReference type="SAM" id="MobiDB-lite"/>
    </source>
</evidence>
<protein>
    <recommendedName>
        <fullName evidence="10">Dynein regulatory complex subunit 2</fullName>
    </recommendedName>
    <alternativeName>
        <fullName evidence="11">Coiled-coil domain-containing protein 65</fullName>
    </alternativeName>
</protein>
<evidence type="ECO:0000256" key="7">
    <source>
        <dbReference type="ARBA" id="ARBA00023273"/>
    </source>
</evidence>
<name>A0AAW1KIV0_POPJA</name>
<evidence type="ECO:0000256" key="9">
    <source>
        <dbReference type="ARBA" id="ARBA00038424"/>
    </source>
</evidence>
<dbReference type="InterPro" id="IPR039505">
    <property type="entry name" value="DRC1/2_N"/>
</dbReference>
<dbReference type="GO" id="GO:0060285">
    <property type="term" value="P:cilium-dependent cell motility"/>
    <property type="evidence" value="ECO:0007669"/>
    <property type="project" value="TreeGrafter"/>
</dbReference>
<evidence type="ECO:0000259" key="15">
    <source>
        <dbReference type="Pfam" id="PF14772"/>
    </source>
</evidence>
<feature type="coiled-coil region" evidence="13">
    <location>
        <begin position="250"/>
        <end position="277"/>
    </location>
</feature>
<comment type="similarity">
    <text evidence="9">Belongs to the DRC2 family.</text>
</comment>
<keyword evidence="6" id="KW-0206">Cytoskeleton</keyword>
<sequence>MPPKKRLSPEEKKALKAQKKADRKARAEEKKLQLKYDYLHRELKYGALTIQRHEKNWKKMLLDIAIPEMRKELEYAWHNFERVVDAKDFHISLLMDEIRDSEEQYMMNIRSHCENVDSLIRLFKEQHDELRVDNDIAVQNLQADNEREISKIMSVHKDTEDFLNMMLYGLEMTLKEQEQFIRCEYCSRIDEEVGKNAETLQKLRFIIHKDFAKLWNSVLEFLEDYFKKVSERKKQYEFLNNQDEQVNALLRSQLEKIKHMNNSIKRLKQNYNLLQSTQGQKVSDLLMERQFFADSFWALKTQLEDEINTDNKNLTLMTVETNESIKYLKELLKKGEEILTLASLCRKYETLEEKVLPFPLLGKASYKTPLEVDIDFFDDIADLKLFWKRIGRSDAVRYSIPLEVDIDFFDDIADLKLFWKRIGRSDAVRYSMYEEKEFLIEENDKLRKMIHEYCQCLNCAAFPMPQTQRRSIGINRIDGNQEMKKYSMAEEAVSNFSTQTSVE</sequence>
<feature type="region of interest" description="Disordered" evidence="14">
    <location>
        <begin position="1"/>
        <end position="26"/>
    </location>
</feature>
<dbReference type="InterPro" id="IPR039750">
    <property type="entry name" value="DRC1/DRC2"/>
</dbReference>
<evidence type="ECO:0000256" key="2">
    <source>
        <dbReference type="ARBA" id="ARBA00022490"/>
    </source>
</evidence>
<evidence type="ECO:0000313" key="17">
    <source>
        <dbReference type="Proteomes" id="UP001458880"/>
    </source>
</evidence>
<dbReference type="Pfam" id="PF14772">
    <property type="entry name" value="NYD-SP28"/>
    <property type="match status" value="1"/>
</dbReference>
<dbReference type="GO" id="GO:0070286">
    <property type="term" value="P:axonemal dynein complex assembly"/>
    <property type="evidence" value="ECO:0007669"/>
    <property type="project" value="InterPro"/>
</dbReference>
<evidence type="ECO:0000256" key="3">
    <source>
        <dbReference type="ARBA" id="ARBA00022846"/>
    </source>
</evidence>
<evidence type="ECO:0000256" key="13">
    <source>
        <dbReference type="SAM" id="Coils"/>
    </source>
</evidence>
<accession>A0AAW1KIV0</accession>
<evidence type="ECO:0000256" key="1">
    <source>
        <dbReference type="ARBA" id="ARBA00004611"/>
    </source>
</evidence>
<evidence type="ECO:0000256" key="6">
    <source>
        <dbReference type="ARBA" id="ARBA00023212"/>
    </source>
</evidence>
<gene>
    <name evidence="16" type="ORF">QE152_g23319</name>
</gene>
<dbReference type="GO" id="GO:0005858">
    <property type="term" value="C:axonemal dynein complex"/>
    <property type="evidence" value="ECO:0007669"/>
    <property type="project" value="InterPro"/>
</dbReference>
<evidence type="ECO:0000256" key="4">
    <source>
        <dbReference type="ARBA" id="ARBA00023054"/>
    </source>
</evidence>
<keyword evidence="3" id="KW-0282">Flagellum</keyword>
<dbReference type="Proteomes" id="UP001458880">
    <property type="component" value="Unassembled WGS sequence"/>
</dbReference>
<evidence type="ECO:0000313" key="16">
    <source>
        <dbReference type="EMBL" id="KAK9718273.1"/>
    </source>
</evidence>
<comment type="function">
    <text evidence="12">Component of the nexin-dynein regulatory complex (N-DRC), a key regulator of ciliary/flagellar motility which maintains the alignment and integrity of the distal axoneme and regulates microtubule sliding in motile axonemes. Plays a critical role in the assembly of N-DRC and also stabilizes the assembly of multiple inner dynein arms and radial spokes. Coassembles with DRC1 to form a central scaffold needed for assembly of the N-DRC and its attachment to the outer doublet microtubules.</text>
</comment>
<organism evidence="16 17">
    <name type="scientific">Popillia japonica</name>
    <name type="common">Japanese beetle</name>
    <dbReference type="NCBI Taxonomy" id="7064"/>
    <lineage>
        <taxon>Eukaryota</taxon>
        <taxon>Metazoa</taxon>
        <taxon>Ecdysozoa</taxon>
        <taxon>Arthropoda</taxon>
        <taxon>Hexapoda</taxon>
        <taxon>Insecta</taxon>
        <taxon>Pterygota</taxon>
        <taxon>Neoptera</taxon>
        <taxon>Endopterygota</taxon>
        <taxon>Coleoptera</taxon>
        <taxon>Polyphaga</taxon>
        <taxon>Scarabaeiformia</taxon>
        <taxon>Scarabaeidae</taxon>
        <taxon>Rutelinae</taxon>
        <taxon>Popillia</taxon>
    </lineage>
</organism>
<feature type="domain" description="Dynein regulatory complex protein 1/2 N-terminal" evidence="15">
    <location>
        <begin position="17"/>
        <end position="116"/>
    </location>
</feature>
<keyword evidence="4 13" id="KW-0175">Coiled coil</keyword>
<keyword evidence="7" id="KW-0966">Cell projection</keyword>
<keyword evidence="2" id="KW-0963">Cytoplasm</keyword>
<comment type="caution">
    <text evidence="16">The sequence shown here is derived from an EMBL/GenBank/DDBJ whole genome shotgun (WGS) entry which is preliminary data.</text>
</comment>
<proteinExistence type="inferred from homology"/>
<dbReference type="GO" id="GO:0003352">
    <property type="term" value="P:regulation of cilium movement"/>
    <property type="evidence" value="ECO:0007669"/>
    <property type="project" value="TreeGrafter"/>
</dbReference>
<evidence type="ECO:0000256" key="10">
    <source>
        <dbReference type="ARBA" id="ARBA00040899"/>
    </source>
</evidence>
<reference evidence="16 17" key="1">
    <citation type="journal article" date="2024" name="BMC Genomics">
        <title>De novo assembly and annotation of Popillia japonica's genome with initial clues to its potential as an invasive pest.</title>
        <authorList>
            <person name="Cucini C."/>
            <person name="Boschi S."/>
            <person name="Funari R."/>
            <person name="Cardaioli E."/>
            <person name="Iannotti N."/>
            <person name="Marturano G."/>
            <person name="Paoli F."/>
            <person name="Bruttini M."/>
            <person name="Carapelli A."/>
            <person name="Frati F."/>
            <person name="Nardi F."/>
        </authorList>
    </citation>
    <scope>NUCLEOTIDE SEQUENCE [LARGE SCALE GENOMIC DNA]</scope>
    <source>
        <strain evidence="16">DMR45628</strain>
    </source>
</reference>
<dbReference type="EMBL" id="JASPKY010000230">
    <property type="protein sequence ID" value="KAK9718273.1"/>
    <property type="molecule type" value="Genomic_DNA"/>
</dbReference>
<evidence type="ECO:0000256" key="5">
    <source>
        <dbReference type="ARBA" id="ARBA00023069"/>
    </source>
</evidence>
<keyword evidence="17" id="KW-1185">Reference proteome</keyword>
<dbReference type="PANTHER" id="PTHR21625">
    <property type="entry name" value="NYD-SP28 PROTEIN"/>
    <property type="match status" value="1"/>
</dbReference>
<dbReference type="PANTHER" id="PTHR21625:SF0">
    <property type="entry name" value="DYNEIN REGULATORY COMPLEX SUBUNIT 2"/>
    <property type="match status" value="1"/>
</dbReference>
<comment type="subcellular location">
    <subcellularLocation>
        <location evidence="1">Cytoplasm</location>
        <location evidence="1">Cytoskeleton</location>
        <location evidence="1">Flagellum axoneme</location>
    </subcellularLocation>
    <subcellularLocation>
        <location evidence="8">Cytoplasm</location>
        <location evidence="8">Cytoskeleton</location>
        <location evidence="8">Flagellum basal body</location>
    </subcellularLocation>
</comment>
<keyword evidence="5" id="KW-0969">Cilium</keyword>